<dbReference type="Pfam" id="PF00195">
    <property type="entry name" value="Chal_sti_synt_N"/>
    <property type="match status" value="1"/>
</dbReference>
<dbReference type="EMBL" id="BMKK01000007">
    <property type="protein sequence ID" value="GGD68207.1"/>
    <property type="molecule type" value="Genomic_DNA"/>
</dbReference>
<evidence type="ECO:0000313" key="7">
    <source>
        <dbReference type="Proteomes" id="UP000609064"/>
    </source>
</evidence>
<dbReference type="CDD" id="cd00831">
    <property type="entry name" value="CHS_like"/>
    <property type="match status" value="1"/>
</dbReference>
<dbReference type="GO" id="GO:0016747">
    <property type="term" value="F:acyltransferase activity, transferring groups other than amino-acyl groups"/>
    <property type="evidence" value="ECO:0007669"/>
    <property type="project" value="InterPro"/>
</dbReference>
<dbReference type="InterPro" id="IPR012328">
    <property type="entry name" value="Chalcone/stilbene_synt_C"/>
</dbReference>
<evidence type="ECO:0000256" key="1">
    <source>
        <dbReference type="ARBA" id="ARBA00005531"/>
    </source>
</evidence>
<feature type="domain" description="Chalcone/stilbene synthase N-terminal" evidence="4">
    <location>
        <begin position="3"/>
        <end position="213"/>
    </location>
</feature>
<comment type="caution">
    <text evidence="6">The sequence shown here is derived from an EMBL/GenBank/DDBJ whole genome shotgun (WGS) entry which is preliminary data.</text>
</comment>
<evidence type="ECO:0000259" key="4">
    <source>
        <dbReference type="Pfam" id="PF00195"/>
    </source>
</evidence>
<accession>A0A917DUF2</accession>
<reference evidence="6" key="1">
    <citation type="journal article" date="2014" name="Int. J. Syst. Evol. Microbiol.">
        <title>Complete genome sequence of Corynebacterium casei LMG S-19264T (=DSM 44701T), isolated from a smear-ripened cheese.</title>
        <authorList>
            <consortium name="US DOE Joint Genome Institute (JGI-PGF)"/>
            <person name="Walter F."/>
            <person name="Albersmeier A."/>
            <person name="Kalinowski J."/>
            <person name="Ruckert C."/>
        </authorList>
    </citation>
    <scope>NUCLEOTIDE SEQUENCE</scope>
    <source>
        <strain evidence="6">CGMCC 1.15958</strain>
    </source>
</reference>
<evidence type="ECO:0000313" key="6">
    <source>
        <dbReference type="EMBL" id="GGD68207.1"/>
    </source>
</evidence>
<organism evidence="6 7">
    <name type="scientific">Emticicia aquatilis</name>
    <dbReference type="NCBI Taxonomy" id="1537369"/>
    <lineage>
        <taxon>Bacteria</taxon>
        <taxon>Pseudomonadati</taxon>
        <taxon>Bacteroidota</taxon>
        <taxon>Cytophagia</taxon>
        <taxon>Cytophagales</taxon>
        <taxon>Leadbetterellaceae</taxon>
        <taxon>Emticicia</taxon>
    </lineage>
</organism>
<keyword evidence="7" id="KW-1185">Reference proteome</keyword>
<dbReference type="AlphaFoldDB" id="A0A917DUF2"/>
<gene>
    <name evidence="6" type="ORF">GCM10011514_35360</name>
</gene>
<dbReference type="GO" id="GO:0030639">
    <property type="term" value="P:polyketide biosynthetic process"/>
    <property type="evidence" value="ECO:0007669"/>
    <property type="project" value="TreeGrafter"/>
</dbReference>
<name>A0A917DUF2_9BACT</name>
<sequence length="359" mass="39451">MSKILAIGTANPAHRHQQNDIMQFMLDANNPDEKNRKLLPILYHRSGIDTRYSVFSDFSLARGQWAFFGDNCTMPSLEKRMTFYNQEAVKLSVSAIEDCLNSIEKPTDIQEITHLITVTCTGITAPGLDIQLVQALNLSPNIVRTSVNFMGCYAALHALKIADAFCRADASAKVLVVCTELCTLHFQKSNDVDAILSSTLFADGSAACIISGDKSAKGLEIKQFYSQIALSGQADMAWQLSSTGFLMTLTNHVPKLIKHEIKHLLENSLQKLGIETESITDWAIHPGGKNILEAVESSLELAPDALAESYDVLKNYGNMSSPTILFVLKKMMEDSNKKGNIFAIAFGPGITMESVILER</sequence>
<keyword evidence="2" id="KW-0808">Transferase</keyword>
<dbReference type="Pfam" id="PF02797">
    <property type="entry name" value="Chal_sti_synt_C"/>
    <property type="match status" value="1"/>
</dbReference>
<dbReference type="InterPro" id="IPR011141">
    <property type="entry name" value="Polyketide_synthase_type-III"/>
</dbReference>
<evidence type="ECO:0000256" key="3">
    <source>
        <dbReference type="PIRSR" id="PIRSR000451-1"/>
    </source>
</evidence>
<dbReference type="InterPro" id="IPR016039">
    <property type="entry name" value="Thiolase-like"/>
</dbReference>
<dbReference type="Gene3D" id="3.40.47.10">
    <property type="match status" value="2"/>
</dbReference>
<dbReference type="Proteomes" id="UP000609064">
    <property type="component" value="Unassembled WGS sequence"/>
</dbReference>
<protein>
    <submittedName>
        <fullName evidence="6">Chalcone synthase</fullName>
    </submittedName>
</protein>
<evidence type="ECO:0000256" key="2">
    <source>
        <dbReference type="ARBA" id="ARBA00022679"/>
    </source>
</evidence>
<proteinExistence type="inferred from homology"/>
<feature type="active site" description="Acyl-thioester intermediate" evidence="3">
    <location>
        <position position="152"/>
    </location>
</feature>
<dbReference type="RefSeq" id="WP_188767864.1">
    <property type="nucleotide sequence ID" value="NZ_BMKK01000007.1"/>
</dbReference>
<dbReference type="SUPFAM" id="SSF53901">
    <property type="entry name" value="Thiolase-like"/>
    <property type="match status" value="2"/>
</dbReference>
<comment type="similarity">
    <text evidence="1">Belongs to the thiolase-like superfamily. Chalcone/stilbene synthases family.</text>
</comment>
<dbReference type="InterPro" id="IPR001099">
    <property type="entry name" value="Chalcone/stilbene_synt_N"/>
</dbReference>
<dbReference type="PANTHER" id="PTHR11877">
    <property type="entry name" value="HYDROXYMETHYLGLUTARYL-COA SYNTHASE"/>
    <property type="match status" value="1"/>
</dbReference>
<dbReference type="PANTHER" id="PTHR11877:SF46">
    <property type="entry name" value="TYPE III POLYKETIDE SYNTHASE A"/>
    <property type="match status" value="1"/>
</dbReference>
<reference evidence="6" key="2">
    <citation type="submission" date="2020-09" db="EMBL/GenBank/DDBJ databases">
        <authorList>
            <person name="Sun Q."/>
            <person name="Zhou Y."/>
        </authorList>
    </citation>
    <scope>NUCLEOTIDE SEQUENCE</scope>
    <source>
        <strain evidence="6">CGMCC 1.15958</strain>
    </source>
</reference>
<dbReference type="PIRSF" id="PIRSF000451">
    <property type="entry name" value="PKS_III"/>
    <property type="match status" value="1"/>
</dbReference>
<feature type="domain" description="Chalcone/stilbene synthase C-terminal" evidence="5">
    <location>
        <begin position="230"/>
        <end position="358"/>
    </location>
</feature>
<evidence type="ECO:0000259" key="5">
    <source>
        <dbReference type="Pfam" id="PF02797"/>
    </source>
</evidence>